<accession>A0ABV7H4J1</accession>
<keyword evidence="3" id="KW-1185">Reference proteome</keyword>
<dbReference type="Proteomes" id="UP001595556">
    <property type="component" value="Unassembled WGS sequence"/>
</dbReference>
<reference evidence="3" key="1">
    <citation type="journal article" date="2019" name="Int. J. Syst. Evol. Microbiol.">
        <title>The Global Catalogue of Microorganisms (GCM) 10K type strain sequencing project: providing services to taxonomists for standard genome sequencing and annotation.</title>
        <authorList>
            <consortium name="The Broad Institute Genomics Platform"/>
            <consortium name="The Broad Institute Genome Sequencing Center for Infectious Disease"/>
            <person name="Wu L."/>
            <person name="Ma J."/>
        </authorList>
    </citation>
    <scope>NUCLEOTIDE SEQUENCE [LARGE SCALE GENOMIC DNA]</scope>
    <source>
        <strain evidence="3">KCTC 52168</strain>
    </source>
</reference>
<dbReference type="Gene3D" id="3.40.630.30">
    <property type="match status" value="1"/>
</dbReference>
<dbReference type="SUPFAM" id="SSF55729">
    <property type="entry name" value="Acyl-CoA N-acyltransferases (Nat)"/>
    <property type="match status" value="1"/>
</dbReference>
<dbReference type="CDD" id="cd11538">
    <property type="entry name" value="NTP-PPase_u1"/>
    <property type="match status" value="1"/>
</dbReference>
<dbReference type="PROSITE" id="PS51186">
    <property type="entry name" value="GNAT"/>
    <property type="match status" value="1"/>
</dbReference>
<evidence type="ECO:0000313" key="3">
    <source>
        <dbReference type="Proteomes" id="UP001595556"/>
    </source>
</evidence>
<dbReference type="EMBL" id="JBHRTI010000010">
    <property type="protein sequence ID" value="MFC3148834.1"/>
    <property type="molecule type" value="Genomic_DNA"/>
</dbReference>
<gene>
    <name evidence="2" type="ORF">ACFOEN_14470</name>
</gene>
<organism evidence="2 3">
    <name type="scientific">Piscinibacterium candidicorallinum</name>
    <dbReference type="NCBI Taxonomy" id="1793872"/>
    <lineage>
        <taxon>Bacteria</taxon>
        <taxon>Pseudomonadati</taxon>
        <taxon>Pseudomonadota</taxon>
        <taxon>Betaproteobacteria</taxon>
        <taxon>Burkholderiales</taxon>
        <taxon>Piscinibacterium</taxon>
    </lineage>
</organism>
<dbReference type="GO" id="GO:0016746">
    <property type="term" value="F:acyltransferase activity"/>
    <property type="evidence" value="ECO:0007669"/>
    <property type="project" value="UniProtKB-KW"/>
</dbReference>
<dbReference type="SUPFAM" id="SSF101386">
    <property type="entry name" value="all-alpha NTP pyrophosphatases"/>
    <property type="match status" value="1"/>
</dbReference>
<keyword evidence="2" id="KW-0012">Acyltransferase</keyword>
<feature type="domain" description="N-acetyltransferase" evidence="1">
    <location>
        <begin position="131"/>
        <end position="302"/>
    </location>
</feature>
<keyword evidence="2" id="KW-0808">Transferase</keyword>
<dbReference type="Pfam" id="PF13302">
    <property type="entry name" value="Acetyltransf_3"/>
    <property type="match status" value="1"/>
</dbReference>
<dbReference type="Gene3D" id="1.10.287.1080">
    <property type="entry name" value="MazG-like"/>
    <property type="match status" value="1"/>
</dbReference>
<dbReference type="InterPro" id="IPR051531">
    <property type="entry name" value="N-acetyltransferase"/>
</dbReference>
<dbReference type="RefSeq" id="WP_377305136.1">
    <property type="nucleotide sequence ID" value="NZ_CP180191.1"/>
</dbReference>
<protein>
    <submittedName>
        <fullName evidence="2">GNAT family N-acetyltransferase</fullName>
        <ecNumber evidence="2">2.3.1.-</ecNumber>
    </submittedName>
</protein>
<evidence type="ECO:0000313" key="2">
    <source>
        <dbReference type="EMBL" id="MFC3148834.1"/>
    </source>
</evidence>
<dbReference type="InterPro" id="IPR016181">
    <property type="entry name" value="Acyl_CoA_acyltransferase"/>
</dbReference>
<name>A0ABV7H4J1_9BURK</name>
<proteinExistence type="predicted"/>
<dbReference type="PANTHER" id="PTHR43792:SF1">
    <property type="entry name" value="N-ACETYLTRANSFERASE DOMAIN-CONTAINING PROTEIN"/>
    <property type="match status" value="1"/>
</dbReference>
<dbReference type="InterPro" id="IPR000182">
    <property type="entry name" value="GNAT_dom"/>
</dbReference>
<evidence type="ECO:0000259" key="1">
    <source>
        <dbReference type="PROSITE" id="PS51186"/>
    </source>
</evidence>
<sequence>MHPAPIKAASGLPDLTQIDALTERLDAISRRYAEHFGFDRSDSWYLLKLQEELGELTQAALKMQGQARTRGQSATDLRTTFENEFADVLGQLLLLGRHHQIDVAGAMQRKWLKWADRHERHGSFRLETERLIVRSFKLGDVDALHAYRNDPAIARYQGWSLPYSRTNAAQLVADMFELHEPLRGQWNQFAVERKDAPGLIGDVAVNLDAEGDTAEIGFTFAREHHGLGYAREAVRALLGELFGALDLRRVVAIIDERNVPALNLLEALGWRREAHFRGSYPREDGQWADELQYALLRSEYLEQL</sequence>
<dbReference type="EC" id="2.3.1.-" evidence="2"/>
<dbReference type="PANTHER" id="PTHR43792">
    <property type="entry name" value="GNAT FAMILY, PUTATIVE (AFU_ORTHOLOGUE AFUA_3G00765)-RELATED-RELATED"/>
    <property type="match status" value="1"/>
</dbReference>
<comment type="caution">
    <text evidence="2">The sequence shown here is derived from an EMBL/GenBank/DDBJ whole genome shotgun (WGS) entry which is preliminary data.</text>
</comment>